<keyword evidence="4" id="KW-1185">Reference proteome</keyword>
<feature type="chain" id="PRO_5036918935" description="DUF4097 domain-containing protein" evidence="1">
    <location>
        <begin position="20"/>
        <end position="277"/>
    </location>
</feature>
<dbReference type="Proteomes" id="UP000717981">
    <property type="component" value="Unassembled WGS sequence"/>
</dbReference>
<reference evidence="3" key="1">
    <citation type="submission" date="2017-10" db="EMBL/GenBank/DDBJ databases">
        <title>Whole genome sequencing of members of genus Pseudoxanthomonas.</title>
        <authorList>
            <person name="Kumar S."/>
            <person name="Bansal K."/>
            <person name="Kaur A."/>
            <person name="Patil P."/>
            <person name="Sharma S."/>
            <person name="Patil P.B."/>
        </authorList>
    </citation>
    <scope>NUCLEOTIDE SEQUENCE</scope>
    <source>
        <strain evidence="3">DSM 22914</strain>
    </source>
</reference>
<dbReference type="RefSeq" id="WP_162124328.1">
    <property type="nucleotide sequence ID" value="NZ_PDWK01000027.1"/>
</dbReference>
<evidence type="ECO:0000313" key="3">
    <source>
        <dbReference type="EMBL" id="KAF1689104.1"/>
    </source>
</evidence>
<feature type="domain" description="DUF4097" evidence="2">
    <location>
        <begin position="41"/>
        <end position="247"/>
    </location>
</feature>
<evidence type="ECO:0000259" key="2">
    <source>
        <dbReference type="Pfam" id="PF13349"/>
    </source>
</evidence>
<keyword evidence="1" id="KW-0732">Signal</keyword>
<organism evidence="3 4">
    <name type="scientific">Pseudoxanthomonas taiwanensis</name>
    <dbReference type="NCBI Taxonomy" id="176598"/>
    <lineage>
        <taxon>Bacteria</taxon>
        <taxon>Pseudomonadati</taxon>
        <taxon>Pseudomonadota</taxon>
        <taxon>Gammaproteobacteria</taxon>
        <taxon>Lysobacterales</taxon>
        <taxon>Lysobacteraceae</taxon>
        <taxon>Pseudoxanthomonas</taxon>
    </lineage>
</organism>
<evidence type="ECO:0000313" key="4">
    <source>
        <dbReference type="Proteomes" id="UP000717981"/>
    </source>
</evidence>
<gene>
    <name evidence="3" type="ORF">CR938_07045</name>
</gene>
<dbReference type="Pfam" id="PF13349">
    <property type="entry name" value="DUF4097"/>
    <property type="match status" value="1"/>
</dbReference>
<proteinExistence type="predicted"/>
<protein>
    <recommendedName>
        <fullName evidence="2">DUF4097 domain-containing protein</fullName>
    </recommendedName>
</protein>
<feature type="signal peptide" evidence="1">
    <location>
        <begin position="1"/>
        <end position="19"/>
    </location>
</feature>
<name>A0A921TFL8_9GAMM</name>
<dbReference type="Gene3D" id="2.160.20.120">
    <property type="match status" value="1"/>
</dbReference>
<dbReference type="AlphaFoldDB" id="A0A921TFL8"/>
<accession>A0A921TFL8</accession>
<dbReference type="OrthoDB" id="5944342at2"/>
<dbReference type="InterPro" id="IPR025164">
    <property type="entry name" value="Toastrack_DUF4097"/>
</dbReference>
<dbReference type="EMBL" id="PDWK01000027">
    <property type="protein sequence ID" value="KAF1689104.1"/>
    <property type="molecule type" value="Genomic_DNA"/>
</dbReference>
<evidence type="ECO:0000256" key="1">
    <source>
        <dbReference type="SAM" id="SignalP"/>
    </source>
</evidence>
<comment type="caution">
    <text evidence="3">The sequence shown here is derived from an EMBL/GenBank/DDBJ whole genome shotgun (WGS) entry which is preliminary data.</text>
</comment>
<sequence>MRTLLILPLLLLAPLSVAAADPCAGANVQRIELTLDLDGVERIRFETNQFDVRLRATAAAQHVLRGRACARDAKWLPGVSVTQEKRDGTLVVRLWREPASGLIGLFGSRDAVLEVEGTVPADRLVQLVVGSGDAYLEGAASASADVGSGDVGLHRIRGPVTVKLGSGDVKIDGAGPLRVLAIGSGDLKAREIAGAVSVGPIGSGDLVLDGVRGDVQIGSIGSGDARLRRVDGAVRIDRVGSGDVDVNGAAGLSVGSVGSGDVRHQGVRGTVDVPRRN</sequence>